<dbReference type="InterPro" id="IPR041183">
    <property type="entry name" value="Cyclophilin-like"/>
</dbReference>
<dbReference type="RefSeq" id="WP_132283170.1">
    <property type="nucleotide sequence ID" value="NZ_SMGQ01000016.1"/>
</dbReference>
<dbReference type="OrthoDB" id="9806505at2"/>
<evidence type="ECO:0000256" key="1">
    <source>
        <dbReference type="SAM" id="MobiDB-lite"/>
    </source>
</evidence>
<feature type="domain" description="Cyclophilin-like" evidence="3">
    <location>
        <begin position="66"/>
        <end position="175"/>
    </location>
</feature>
<keyword evidence="2" id="KW-0732">Signal</keyword>
<organism evidence="4 5">
    <name type="scientific">Natranaerovirga hydrolytica</name>
    <dbReference type="NCBI Taxonomy" id="680378"/>
    <lineage>
        <taxon>Bacteria</taxon>
        <taxon>Bacillati</taxon>
        <taxon>Bacillota</taxon>
        <taxon>Clostridia</taxon>
        <taxon>Lachnospirales</taxon>
        <taxon>Natranaerovirgaceae</taxon>
        <taxon>Natranaerovirga</taxon>
    </lineage>
</organism>
<dbReference type="AlphaFoldDB" id="A0A4V6NF93"/>
<protein>
    <recommendedName>
        <fullName evidence="3">Cyclophilin-like domain-containing protein</fullName>
    </recommendedName>
</protein>
<evidence type="ECO:0000313" key="4">
    <source>
        <dbReference type="EMBL" id="TCK89091.1"/>
    </source>
</evidence>
<evidence type="ECO:0000259" key="3">
    <source>
        <dbReference type="Pfam" id="PF18050"/>
    </source>
</evidence>
<dbReference type="PROSITE" id="PS51257">
    <property type="entry name" value="PROKAR_LIPOPROTEIN"/>
    <property type="match status" value="1"/>
</dbReference>
<accession>A0A4V6NF93</accession>
<dbReference type="EMBL" id="SMGQ01000016">
    <property type="protein sequence ID" value="TCK89091.1"/>
    <property type="molecule type" value="Genomic_DNA"/>
</dbReference>
<dbReference type="InterPro" id="IPR029000">
    <property type="entry name" value="Cyclophilin-like_dom_sf"/>
</dbReference>
<evidence type="ECO:0000313" key="5">
    <source>
        <dbReference type="Proteomes" id="UP000294545"/>
    </source>
</evidence>
<proteinExistence type="predicted"/>
<gene>
    <name evidence="4" type="ORF">EDC19_2505</name>
</gene>
<dbReference type="Pfam" id="PF18050">
    <property type="entry name" value="Cyclophil_like2"/>
    <property type="match status" value="1"/>
</dbReference>
<dbReference type="Gene3D" id="2.40.100.20">
    <property type="match status" value="1"/>
</dbReference>
<feature type="region of interest" description="Disordered" evidence="1">
    <location>
        <begin position="29"/>
        <end position="56"/>
    </location>
</feature>
<feature type="compositionally biased region" description="Low complexity" evidence="1">
    <location>
        <begin position="45"/>
        <end position="56"/>
    </location>
</feature>
<sequence>MKKVMKRIKVIGIVVACMLMIAGCASQQQPSVSSQEPDNNQSSDINNIPEEIPVPSESETLATLQITVGDEILTATLWSNPASESLLAQLPLTLAFEDYGGRELIAEPLQPITMEGIPERDSPQEGDLSFYAPSNALSLTYADLGEWVGAVRLGRIEGDLSILKNHSEPVMVMIEQVE</sequence>
<dbReference type="Proteomes" id="UP000294545">
    <property type="component" value="Unassembled WGS sequence"/>
</dbReference>
<feature type="chain" id="PRO_5039277420" description="Cyclophilin-like domain-containing protein" evidence="2">
    <location>
        <begin position="28"/>
        <end position="178"/>
    </location>
</feature>
<dbReference type="SUPFAM" id="SSF50891">
    <property type="entry name" value="Cyclophilin-like"/>
    <property type="match status" value="1"/>
</dbReference>
<evidence type="ECO:0000256" key="2">
    <source>
        <dbReference type="SAM" id="SignalP"/>
    </source>
</evidence>
<feature type="signal peptide" evidence="2">
    <location>
        <begin position="1"/>
        <end position="27"/>
    </location>
</feature>
<comment type="caution">
    <text evidence="4">The sequence shown here is derived from an EMBL/GenBank/DDBJ whole genome shotgun (WGS) entry which is preliminary data.</text>
</comment>
<keyword evidence="5" id="KW-1185">Reference proteome</keyword>
<name>A0A4V6NF93_9FIRM</name>
<reference evidence="4 5" key="1">
    <citation type="submission" date="2019-03" db="EMBL/GenBank/DDBJ databases">
        <title>Genomic Encyclopedia of Type Strains, Phase IV (KMG-IV): sequencing the most valuable type-strain genomes for metagenomic binning, comparative biology and taxonomic classification.</title>
        <authorList>
            <person name="Goeker M."/>
        </authorList>
    </citation>
    <scope>NUCLEOTIDE SEQUENCE [LARGE SCALE GENOMIC DNA]</scope>
    <source>
        <strain evidence="4 5">DSM 24176</strain>
    </source>
</reference>